<proteinExistence type="predicted"/>
<dbReference type="InterPro" id="IPR036388">
    <property type="entry name" value="WH-like_DNA-bd_sf"/>
</dbReference>
<dbReference type="Proteomes" id="UP000267536">
    <property type="component" value="Unassembled WGS sequence"/>
</dbReference>
<accession>A0A3N4GRA8</accession>
<organism evidence="2 3">
    <name type="scientific">Gordonia oryzae</name>
    <dbReference type="NCBI Taxonomy" id="2487349"/>
    <lineage>
        <taxon>Bacteria</taxon>
        <taxon>Bacillati</taxon>
        <taxon>Actinomycetota</taxon>
        <taxon>Actinomycetes</taxon>
        <taxon>Mycobacteriales</taxon>
        <taxon>Gordoniaceae</taxon>
        <taxon>Gordonia</taxon>
    </lineage>
</organism>
<reference evidence="2 3" key="1">
    <citation type="submission" date="2018-11" db="EMBL/GenBank/DDBJ databases">
        <title>Draft genome sequence of Gordonia sp. RS15-1S isolated from rice stems.</title>
        <authorList>
            <person name="Muangham S."/>
        </authorList>
    </citation>
    <scope>NUCLEOTIDE SEQUENCE [LARGE SCALE GENOMIC DNA]</scope>
    <source>
        <strain evidence="2 3">RS15-1S</strain>
    </source>
</reference>
<evidence type="ECO:0000259" key="1">
    <source>
        <dbReference type="PROSITE" id="PS50995"/>
    </source>
</evidence>
<keyword evidence="3" id="KW-1185">Reference proteome</keyword>
<dbReference type="GO" id="GO:0003700">
    <property type="term" value="F:DNA-binding transcription factor activity"/>
    <property type="evidence" value="ECO:0007669"/>
    <property type="project" value="InterPro"/>
</dbReference>
<evidence type="ECO:0000313" key="2">
    <source>
        <dbReference type="EMBL" id="RPA64775.1"/>
    </source>
</evidence>
<sequence length="158" mass="17807">MSQGPTGVSDIPTADAPEPLLMYLCKRLEQVIRHRLDYVLRPWGATAVQYTALTVLANRPDNTVTSAVLARRSFVTAQSMHDMVRAMERSGWIERTRDDSHRRQKLIRLTESGRQMLAEVAPLTAEIERTMLGEFDDAARVQFRTMLNSSYRALAGAS</sequence>
<dbReference type="InterPro" id="IPR000835">
    <property type="entry name" value="HTH_MarR-typ"/>
</dbReference>
<dbReference type="SUPFAM" id="SSF46785">
    <property type="entry name" value="Winged helix' DNA-binding domain"/>
    <property type="match status" value="1"/>
</dbReference>
<dbReference type="OrthoDB" id="4826718at2"/>
<dbReference type="EMBL" id="RKMH01000004">
    <property type="protein sequence ID" value="RPA64775.1"/>
    <property type="molecule type" value="Genomic_DNA"/>
</dbReference>
<name>A0A3N4GRA8_9ACTN</name>
<dbReference type="Gene3D" id="1.10.10.10">
    <property type="entry name" value="Winged helix-like DNA-binding domain superfamily/Winged helix DNA-binding domain"/>
    <property type="match status" value="1"/>
</dbReference>
<comment type="caution">
    <text evidence="2">The sequence shown here is derived from an EMBL/GenBank/DDBJ whole genome shotgun (WGS) entry which is preliminary data.</text>
</comment>
<dbReference type="AlphaFoldDB" id="A0A3N4GRA8"/>
<evidence type="ECO:0000313" key="3">
    <source>
        <dbReference type="Proteomes" id="UP000267536"/>
    </source>
</evidence>
<protein>
    <submittedName>
        <fullName evidence="2">MarR family transcriptional regulator</fullName>
    </submittedName>
</protein>
<dbReference type="InterPro" id="IPR039422">
    <property type="entry name" value="MarR/SlyA-like"/>
</dbReference>
<dbReference type="SMART" id="SM00347">
    <property type="entry name" value="HTH_MARR"/>
    <property type="match status" value="1"/>
</dbReference>
<gene>
    <name evidence="2" type="ORF">EF294_06585</name>
</gene>
<feature type="domain" description="HTH marR-type" evidence="1">
    <location>
        <begin position="18"/>
        <end position="152"/>
    </location>
</feature>
<dbReference type="PANTHER" id="PTHR33164:SF43">
    <property type="entry name" value="HTH-TYPE TRANSCRIPTIONAL REPRESSOR YETL"/>
    <property type="match status" value="1"/>
</dbReference>
<dbReference type="PROSITE" id="PS50995">
    <property type="entry name" value="HTH_MARR_2"/>
    <property type="match status" value="1"/>
</dbReference>
<dbReference type="Pfam" id="PF12802">
    <property type="entry name" value="MarR_2"/>
    <property type="match status" value="1"/>
</dbReference>
<dbReference type="RefSeq" id="WP_123927075.1">
    <property type="nucleotide sequence ID" value="NZ_JBPSDP010000004.1"/>
</dbReference>
<dbReference type="InterPro" id="IPR036390">
    <property type="entry name" value="WH_DNA-bd_sf"/>
</dbReference>
<dbReference type="PANTHER" id="PTHR33164">
    <property type="entry name" value="TRANSCRIPTIONAL REGULATOR, MARR FAMILY"/>
    <property type="match status" value="1"/>
</dbReference>
<dbReference type="GO" id="GO:0006950">
    <property type="term" value="P:response to stress"/>
    <property type="evidence" value="ECO:0007669"/>
    <property type="project" value="TreeGrafter"/>
</dbReference>